<evidence type="ECO:0000259" key="6">
    <source>
        <dbReference type="Pfam" id="PF07980"/>
    </source>
</evidence>
<name>A0ABY2DRL3_9FLAO</name>
<comment type="similarity">
    <text evidence="2">Belongs to the SusD family.</text>
</comment>
<dbReference type="Proteomes" id="UP000294685">
    <property type="component" value="Unassembled WGS sequence"/>
</dbReference>
<dbReference type="CDD" id="cd08977">
    <property type="entry name" value="SusD"/>
    <property type="match status" value="1"/>
</dbReference>
<evidence type="ECO:0000256" key="2">
    <source>
        <dbReference type="ARBA" id="ARBA00006275"/>
    </source>
</evidence>
<evidence type="ECO:0000313" key="9">
    <source>
        <dbReference type="Proteomes" id="UP000294685"/>
    </source>
</evidence>
<feature type="domain" description="SusD-like N-terminal" evidence="7">
    <location>
        <begin position="96"/>
        <end position="239"/>
    </location>
</feature>
<protein>
    <submittedName>
        <fullName evidence="8">RagB/SusD family nutrient uptake outer membrane protein</fullName>
    </submittedName>
</protein>
<keyword evidence="4" id="KW-0472">Membrane</keyword>
<dbReference type="InterPro" id="IPR033985">
    <property type="entry name" value="SusD-like_N"/>
</dbReference>
<proteinExistence type="inferred from homology"/>
<dbReference type="EMBL" id="SMLH01000004">
    <property type="protein sequence ID" value="TDE29401.1"/>
    <property type="molecule type" value="Genomic_DNA"/>
</dbReference>
<accession>A0ABY2DRL3</accession>
<dbReference type="Pfam" id="PF14322">
    <property type="entry name" value="SusD-like_3"/>
    <property type="match status" value="1"/>
</dbReference>
<feature type="domain" description="RagB/SusD" evidence="6">
    <location>
        <begin position="328"/>
        <end position="472"/>
    </location>
</feature>
<keyword evidence="3" id="KW-0732">Signal</keyword>
<keyword evidence="9" id="KW-1185">Reference proteome</keyword>
<evidence type="ECO:0000256" key="1">
    <source>
        <dbReference type="ARBA" id="ARBA00004442"/>
    </source>
</evidence>
<evidence type="ECO:0000256" key="4">
    <source>
        <dbReference type="ARBA" id="ARBA00023136"/>
    </source>
</evidence>
<gene>
    <name evidence="8" type="ORF">E0I61_09590</name>
</gene>
<dbReference type="InterPro" id="IPR011990">
    <property type="entry name" value="TPR-like_helical_dom_sf"/>
</dbReference>
<evidence type="ECO:0000313" key="8">
    <source>
        <dbReference type="EMBL" id="TDE29401.1"/>
    </source>
</evidence>
<dbReference type="SUPFAM" id="SSF48452">
    <property type="entry name" value="TPR-like"/>
    <property type="match status" value="1"/>
</dbReference>
<sequence length="472" mass="52368">MKNRLDFLKTVSLKGAWNSNYKKCSILAACFFLSSCDSFVEVDVPSSQLTGEAVFEDIGTANAAMAGLYAKMRNNGILTGNATGISCYLGLYADEFDYYQQNAVSNFYNNTLFAAEPGVSDIWNQSYNQIYAANAIIEGLSNSTVLPEAGKNQLRGEALFVRALLHFYLLNLYGDIPYINTTDYVQNSTVSRMPTNTVYGFVVNDLNEAISLLPENYVSAERTVPNQSTAYALLARVYLYMGSYPEAANTASTVINNPLYTWETDLDKIFLKESTTTIWQFMPEANGTNTAEGDLYIFAAGPPAIVGLKPSFVDAFETNDQRKLHWTTAVTDGTTTWYYASKYKQESSTGSSVEYSIVFRLAEQYLIRAEARARQDDLIGAKEDVNAIRTTAGLPNTIATTATEIIADILNQRRFELFTEFGQRFFDLKRTAKLDQTLSGSKPGWNTTDGFWPLPALELSANPNLNPQNPGY</sequence>
<evidence type="ECO:0000256" key="5">
    <source>
        <dbReference type="ARBA" id="ARBA00023237"/>
    </source>
</evidence>
<comment type="subcellular location">
    <subcellularLocation>
        <location evidence="1">Cell outer membrane</location>
    </subcellularLocation>
</comment>
<keyword evidence="5" id="KW-0998">Cell outer membrane</keyword>
<dbReference type="Pfam" id="PF07980">
    <property type="entry name" value="SusD_RagB"/>
    <property type="match status" value="1"/>
</dbReference>
<evidence type="ECO:0000259" key="7">
    <source>
        <dbReference type="Pfam" id="PF14322"/>
    </source>
</evidence>
<dbReference type="RefSeq" id="WP_132071023.1">
    <property type="nucleotide sequence ID" value="NZ_SMLH01000004.1"/>
</dbReference>
<organism evidence="8 9">
    <name type="scientific">Flavobacterium ranwuense</name>
    <dbReference type="NCBI Taxonomy" id="2541725"/>
    <lineage>
        <taxon>Bacteria</taxon>
        <taxon>Pseudomonadati</taxon>
        <taxon>Bacteroidota</taxon>
        <taxon>Flavobacteriia</taxon>
        <taxon>Flavobacteriales</taxon>
        <taxon>Flavobacteriaceae</taxon>
        <taxon>Flavobacterium</taxon>
    </lineage>
</organism>
<reference evidence="8 9" key="1">
    <citation type="submission" date="2019-03" db="EMBL/GenBank/DDBJ databases">
        <title>Novel species of Flavobacterium.</title>
        <authorList>
            <person name="Liu Q."/>
            <person name="Xin Y.-H."/>
        </authorList>
    </citation>
    <scope>NUCLEOTIDE SEQUENCE [LARGE SCALE GENOMIC DNA]</scope>
    <source>
        <strain evidence="8 9">LB2P22</strain>
    </source>
</reference>
<dbReference type="InterPro" id="IPR012944">
    <property type="entry name" value="SusD_RagB_dom"/>
</dbReference>
<evidence type="ECO:0000256" key="3">
    <source>
        <dbReference type="ARBA" id="ARBA00022729"/>
    </source>
</evidence>
<comment type="caution">
    <text evidence="8">The sequence shown here is derived from an EMBL/GenBank/DDBJ whole genome shotgun (WGS) entry which is preliminary data.</text>
</comment>
<dbReference type="Gene3D" id="1.25.40.390">
    <property type="match status" value="1"/>
</dbReference>